<keyword evidence="2" id="KW-1185">Reference proteome</keyword>
<gene>
    <name evidence="1" type="ORF">AMTR_s00112p00071510</name>
</gene>
<name>W1NWU2_AMBTC</name>
<accession>W1NWU2</accession>
<organism evidence="1 2">
    <name type="scientific">Amborella trichopoda</name>
    <dbReference type="NCBI Taxonomy" id="13333"/>
    <lineage>
        <taxon>Eukaryota</taxon>
        <taxon>Viridiplantae</taxon>
        <taxon>Streptophyta</taxon>
        <taxon>Embryophyta</taxon>
        <taxon>Tracheophyta</taxon>
        <taxon>Spermatophyta</taxon>
        <taxon>Magnoliopsida</taxon>
        <taxon>Amborellales</taxon>
        <taxon>Amborellaceae</taxon>
        <taxon>Amborella</taxon>
    </lineage>
</organism>
<protein>
    <submittedName>
        <fullName evidence="1">Uncharacterized protein</fullName>
    </submittedName>
</protein>
<dbReference type="Proteomes" id="UP000017836">
    <property type="component" value="Unassembled WGS sequence"/>
</dbReference>
<dbReference type="HOGENOM" id="CLU_2834566_0_0_1"/>
<evidence type="ECO:0000313" key="2">
    <source>
        <dbReference type="Proteomes" id="UP000017836"/>
    </source>
</evidence>
<dbReference type="EMBL" id="KI394952">
    <property type="protein sequence ID" value="ERN00108.1"/>
    <property type="molecule type" value="Genomic_DNA"/>
</dbReference>
<dbReference type="Gramene" id="ERN00108">
    <property type="protein sequence ID" value="ERN00108"/>
    <property type="gene ID" value="AMTR_s00112p00071510"/>
</dbReference>
<evidence type="ECO:0000313" key="1">
    <source>
        <dbReference type="EMBL" id="ERN00108.1"/>
    </source>
</evidence>
<reference evidence="2" key="1">
    <citation type="journal article" date="2013" name="Science">
        <title>The Amborella genome and the evolution of flowering plants.</title>
        <authorList>
            <consortium name="Amborella Genome Project"/>
        </authorList>
    </citation>
    <scope>NUCLEOTIDE SEQUENCE [LARGE SCALE GENOMIC DNA]</scope>
</reference>
<sequence length="66" mass="7304">MALASHLVAPIEDWNVRSAPIHSLSMDPPANYRHKSPIDELPVLLFAKRVRCSQGAAKPKCIKVDI</sequence>
<dbReference type="AlphaFoldDB" id="W1NWU2"/>
<proteinExistence type="predicted"/>